<keyword evidence="2" id="KW-1185">Reference proteome</keyword>
<reference evidence="1 2" key="1">
    <citation type="submission" date="2023-07" db="EMBL/GenBank/DDBJ databases">
        <title>Genomic Encyclopedia of Type Strains, Phase IV (KMG-IV): sequencing the most valuable type-strain genomes for metagenomic binning, comparative biology and taxonomic classification.</title>
        <authorList>
            <person name="Goeker M."/>
        </authorList>
    </citation>
    <scope>NUCLEOTIDE SEQUENCE [LARGE SCALE GENOMIC DNA]</scope>
    <source>
        <strain evidence="1 2">DSM 15049</strain>
    </source>
</reference>
<name>A0ABU0N3I9_9FIRM</name>
<protein>
    <recommendedName>
        <fullName evidence="3">N-acetyltransferase domain-containing protein</fullName>
    </recommendedName>
</protein>
<gene>
    <name evidence="1" type="ORF">QOZ92_002867</name>
</gene>
<evidence type="ECO:0008006" key="3">
    <source>
        <dbReference type="Google" id="ProtNLM"/>
    </source>
</evidence>
<dbReference type="Proteomes" id="UP001232584">
    <property type="component" value="Unassembled WGS sequence"/>
</dbReference>
<evidence type="ECO:0000313" key="1">
    <source>
        <dbReference type="EMBL" id="MDQ0557732.1"/>
    </source>
</evidence>
<dbReference type="EMBL" id="JAUSWG010000013">
    <property type="protein sequence ID" value="MDQ0557732.1"/>
    <property type="molecule type" value="Genomic_DNA"/>
</dbReference>
<dbReference type="RefSeq" id="WP_307509167.1">
    <property type="nucleotide sequence ID" value="NZ_BAAACE010000028.1"/>
</dbReference>
<organism evidence="1 2">
    <name type="scientific">Paraclostridium ghonii</name>
    <dbReference type="NCBI Taxonomy" id="29358"/>
    <lineage>
        <taxon>Bacteria</taxon>
        <taxon>Bacillati</taxon>
        <taxon>Bacillota</taxon>
        <taxon>Clostridia</taxon>
        <taxon>Peptostreptococcales</taxon>
        <taxon>Peptostreptococcaceae</taxon>
        <taxon>Paraclostridium</taxon>
    </lineage>
</organism>
<dbReference type="CDD" id="cd04301">
    <property type="entry name" value="NAT_SF"/>
    <property type="match status" value="1"/>
</dbReference>
<proteinExistence type="predicted"/>
<dbReference type="InterPro" id="IPR016181">
    <property type="entry name" value="Acyl_CoA_acyltransferase"/>
</dbReference>
<accession>A0ABU0N3I9</accession>
<comment type="caution">
    <text evidence="1">The sequence shown here is derived from an EMBL/GenBank/DDBJ whole genome shotgun (WGS) entry which is preliminary data.</text>
</comment>
<dbReference type="SUPFAM" id="SSF55729">
    <property type="entry name" value="Acyl-CoA N-acyltransferases (Nat)"/>
    <property type="match status" value="1"/>
</dbReference>
<dbReference type="Gene3D" id="3.40.630.30">
    <property type="match status" value="1"/>
</dbReference>
<evidence type="ECO:0000313" key="2">
    <source>
        <dbReference type="Proteomes" id="UP001232584"/>
    </source>
</evidence>
<sequence>MRENIKIQQADIDDMNYLLDIMSKIDKKRDNMIIYDDFRLTHSKNSLEEVLSGKNENEAIIVAKDNEKIIGILNLLFSTPDYIFFVDKFVYIKYLYVDQDKLKTLEDREDISKELFDYAINISKSNGFKYICGDVLIGDNELESLFKTNEMKDYRSRFCKNLNKL</sequence>